<proteinExistence type="predicted"/>
<dbReference type="EMBL" id="KN549683">
    <property type="protein sequence ID" value="KHJ96375.1"/>
    <property type="molecule type" value="Genomic_DNA"/>
</dbReference>
<sequence>MLPFEKRRGSLIIVMLSYCIATTDAATYQDFILKNTTEHSWIQKFFKDLLLVYQHDWAPSHGAKSTIALCQQLFPGFWGKDLWPSNSPDLNPVDFSVWTTLEANVFFHPYRSLDL</sequence>
<dbReference type="OrthoDB" id="5874562at2759"/>
<evidence type="ECO:0000313" key="3">
    <source>
        <dbReference type="Proteomes" id="UP000053660"/>
    </source>
</evidence>
<evidence type="ECO:0000313" key="2">
    <source>
        <dbReference type="EMBL" id="KHJ96375.1"/>
    </source>
</evidence>
<keyword evidence="1" id="KW-0732">Signal</keyword>
<dbReference type="GO" id="GO:0003676">
    <property type="term" value="F:nucleic acid binding"/>
    <property type="evidence" value="ECO:0007669"/>
    <property type="project" value="InterPro"/>
</dbReference>
<dbReference type="InterPro" id="IPR036397">
    <property type="entry name" value="RNaseH_sf"/>
</dbReference>
<dbReference type="AlphaFoldDB" id="A0A0B1TLT6"/>
<accession>A0A0B1TLT6</accession>
<name>A0A0B1TLT6_OESDE</name>
<reference evidence="2 3" key="1">
    <citation type="submission" date="2014-03" db="EMBL/GenBank/DDBJ databases">
        <title>Draft genome of the hookworm Oesophagostomum dentatum.</title>
        <authorList>
            <person name="Mitreva M."/>
        </authorList>
    </citation>
    <scope>NUCLEOTIDE SEQUENCE [LARGE SCALE GENOMIC DNA]</scope>
    <source>
        <strain evidence="2 3">OD-Hann</strain>
    </source>
</reference>
<gene>
    <name evidence="2" type="ORF">OESDEN_03663</name>
</gene>
<organism evidence="2 3">
    <name type="scientific">Oesophagostomum dentatum</name>
    <name type="common">Nodular worm</name>
    <dbReference type="NCBI Taxonomy" id="61180"/>
    <lineage>
        <taxon>Eukaryota</taxon>
        <taxon>Metazoa</taxon>
        <taxon>Ecdysozoa</taxon>
        <taxon>Nematoda</taxon>
        <taxon>Chromadorea</taxon>
        <taxon>Rhabditida</taxon>
        <taxon>Rhabditina</taxon>
        <taxon>Rhabditomorpha</taxon>
        <taxon>Strongyloidea</taxon>
        <taxon>Strongylidae</taxon>
        <taxon>Oesophagostomum</taxon>
    </lineage>
</organism>
<keyword evidence="3" id="KW-1185">Reference proteome</keyword>
<dbReference type="Proteomes" id="UP000053660">
    <property type="component" value="Unassembled WGS sequence"/>
</dbReference>
<evidence type="ECO:0000256" key="1">
    <source>
        <dbReference type="SAM" id="SignalP"/>
    </source>
</evidence>
<feature type="signal peptide" evidence="1">
    <location>
        <begin position="1"/>
        <end position="25"/>
    </location>
</feature>
<evidence type="ECO:0008006" key="4">
    <source>
        <dbReference type="Google" id="ProtNLM"/>
    </source>
</evidence>
<feature type="chain" id="PRO_5002083371" description="Tc1-like transposase DDE domain-containing protein" evidence="1">
    <location>
        <begin position="26"/>
        <end position="115"/>
    </location>
</feature>
<protein>
    <recommendedName>
        <fullName evidence="4">Tc1-like transposase DDE domain-containing protein</fullName>
    </recommendedName>
</protein>
<dbReference type="Gene3D" id="3.30.420.10">
    <property type="entry name" value="Ribonuclease H-like superfamily/Ribonuclease H"/>
    <property type="match status" value="1"/>
</dbReference>